<reference evidence="1 2" key="1">
    <citation type="journal article" date="2019" name="Emerg. Microbes Infect.">
        <title>Comprehensive subspecies identification of 175 nontuberculous mycobacteria species based on 7547 genomic profiles.</title>
        <authorList>
            <person name="Matsumoto Y."/>
            <person name="Kinjo T."/>
            <person name="Motooka D."/>
            <person name="Nabeya D."/>
            <person name="Jung N."/>
            <person name="Uechi K."/>
            <person name="Horii T."/>
            <person name="Iida T."/>
            <person name="Fujita J."/>
            <person name="Nakamura S."/>
        </authorList>
    </citation>
    <scope>NUCLEOTIDE SEQUENCE [LARGE SCALE GENOMIC DNA]</scope>
    <source>
        <strain evidence="1 2">JCM 13573</strain>
    </source>
</reference>
<keyword evidence="2" id="KW-1185">Reference proteome</keyword>
<protein>
    <submittedName>
        <fullName evidence="1">Uncharacterized protein</fullName>
    </submittedName>
</protein>
<name>A0ABQ1BJU9_9MYCO</name>
<evidence type="ECO:0000313" key="2">
    <source>
        <dbReference type="Proteomes" id="UP000465306"/>
    </source>
</evidence>
<gene>
    <name evidence="1" type="ORF">MKUB_14150</name>
</gene>
<dbReference type="Proteomes" id="UP000465306">
    <property type="component" value="Unassembled WGS sequence"/>
</dbReference>
<dbReference type="EMBL" id="BLKU01000003">
    <property type="protein sequence ID" value="GFG63925.1"/>
    <property type="molecule type" value="Genomic_DNA"/>
</dbReference>
<accession>A0ABQ1BJU9</accession>
<comment type="caution">
    <text evidence="1">The sequence shown here is derived from an EMBL/GenBank/DDBJ whole genome shotgun (WGS) entry which is preliminary data.</text>
</comment>
<sequence>MTPTAFGLASRGEVTSPDCGIVVDAESIGVVVGSCKSEGGRVPAPFPGLRFSVLREQTLAVTAKPTLPAR</sequence>
<evidence type="ECO:0000313" key="1">
    <source>
        <dbReference type="EMBL" id="GFG63925.1"/>
    </source>
</evidence>
<organism evidence="1 2">
    <name type="scientific">Mycobacterium kubicae</name>
    <dbReference type="NCBI Taxonomy" id="120959"/>
    <lineage>
        <taxon>Bacteria</taxon>
        <taxon>Bacillati</taxon>
        <taxon>Actinomycetota</taxon>
        <taxon>Actinomycetes</taxon>
        <taxon>Mycobacteriales</taxon>
        <taxon>Mycobacteriaceae</taxon>
        <taxon>Mycobacterium</taxon>
        <taxon>Mycobacterium simiae complex</taxon>
    </lineage>
</organism>
<proteinExistence type="predicted"/>